<dbReference type="STRING" id="293826.Amet_3566"/>
<evidence type="ECO:0000313" key="3">
    <source>
        <dbReference type="Proteomes" id="UP000001572"/>
    </source>
</evidence>
<dbReference type="Proteomes" id="UP000001572">
    <property type="component" value="Chromosome"/>
</dbReference>
<keyword evidence="1" id="KW-1133">Transmembrane helix</keyword>
<feature type="transmembrane region" description="Helical" evidence="1">
    <location>
        <begin position="75"/>
        <end position="95"/>
    </location>
</feature>
<keyword evidence="1" id="KW-0472">Membrane</keyword>
<dbReference type="InterPro" id="IPR021521">
    <property type="entry name" value="DUF3185"/>
</dbReference>
<dbReference type="Pfam" id="PF11381">
    <property type="entry name" value="DUF3185"/>
    <property type="match status" value="1"/>
</dbReference>
<keyword evidence="3" id="KW-1185">Reference proteome</keyword>
<feature type="transmembrane region" description="Helical" evidence="1">
    <location>
        <begin position="6"/>
        <end position="22"/>
    </location>
</feature>
<sequence length="106" mass="11726">MNYELISIIIYLSITIVEIYSKPAKENKRKGVEIIMKIFGGILLFLGVILSFFGYNQMNSLESQMGRLVGHTDPTGMVMVAMGVVMGIVGIVLLLKKNKSEESKIA</sequence>
<dbReference type="KEGG" id="amt:Amet_3566"/>
<dbReference type="EMBL" id="CP000724">
    <property type="protein sequence ID" value="ABR49688.1"/>
    <property type="molecule type" value="Genomic_DNA"/>
</dbReference>
<protein>
    <submittedName>
        <fullName evidence="2">Uncharacterized protein</fullName>
    </submittedName>
</protein>
<accession>A6TU20</accession>
<dbReference type="HOGENOM" id="CLU_2217449_0_0_9"/>
<proteinExistence type="predicted"/>
<reference evidence="3" key="1">
    <citation type="journal article" date="2016" name="Genome Announc.">
        <title>Complete genome sequence of Alkaliphilus metalliredigens strain QYMF, an alkaliphilic and metal-reducing bacterium isolated from borax-contaminated leachate ponds.</title>
        <authorList>
            <person name="Hwang C."/>
            <person name="Copeland A."/>
            <person name="Lucas S."/>
            <person name="Lapidus A."/>
            <person name="Barry K."/>
            <person name="Detter J.C."/>
            <person name="Glavina Del Rio T."/>
            <person name="Hammon N."/>
            <person name="Israni S."/>
            <person name="Dalin E."/>
            <person name="Tice H."/>
            <person name="Pitluck S."/>
            <person name="Chertkov O."/>
            <person name="Brettin T."/>
            <person name="Bruce D."/>
            <person name="Han C."/>
            <person name="Schmutz J."/>
            <person name="Larimer F."/>
            <person name="Land M.L."/>
            <person name="Hauser L."/>
            <person name="Kyrpides N."/>
            <person name="Mikhailova N."/>
            <person name="Ye Q."/>
            <person name="Zhou J."/>
            <person name="Richardson P."/>
            <person name="Fields M.W."/>
        </authorList>
    </citation>
    <scope>NUCLEOTIDE SEQUENCE [LARGE SCALE GENOMIC DNA]</scope>
    <source>
        <strain evidence="3">QYMF</strain>
    </source>
</reference>
<evidence type="ECO:0000256" key="1">
    <source>
        <dbReference type="SAM" id="Phobius"/>
    </source>
</evidence>
<dbReference type="RefSeq" id="WP_012064648.1">
    <property type="nucleotide sequence ID" value="NC_009633.1"/>
</dbReference>
<gene>
    <name evidence="2" type="ordered locus">Amet_3566</name>
</gene>
<dbReference type="AlphaFoldDB" id="A6TU20"/>
<name>A6TU20_ALKMQ</name>
<evidence type="ECO:0000313" key="2">
    <source>
        <dbReference type="EMBL" id="ABR49688.1"/>
    </source>
</evidence>
<feature type="transmembrane region" description="Helical" evidence="1">
    <location>
        <begin position="34"/>
        <end position="55"/>
    </location>
</feature>
<organism evidence="2 3">
    <name type="scientific">Alkaliphilus metalliredigens (strain QYMF)</name>
    <dbReference type="NCBI Taxonomy" id="293826"/>
    <lineage>
        <taxon>Bacteria</taxon>
        <taxon>Bacillati</taxon>
        <taxon>Bacillota</taxon>
        <taxon>Clostridia</taxon>
        <taxon>Peptostreptococcales</taxon>
        <taxon>Natronincolaceae</taxon>
        <taxon>Alkaliphilus</taxon>
    </lineage>
</organism>
<keyword evidence="1" id="KW-0812">Transmembrane</keyword>